<dbReference type="Proteomes" id="UP000095280">
    <property type="component" value="Unplaced"/>
</dbReference>
<evidence type="ECO:0000313" key="3">
    <source>
        <dbReference type="WBParaSite" id="maker-uti_cns_0003922-snap-gene-0.5-mRNA-1"/>
    </source>
</evidence>
<proteinExistence type="predicted"/>
<keyword evidence="2" id="KW-1185">Reference proteome</keyword>
<protein>
    <submittedName>
        <fullName evidence="3 4">RPN6_N domain-containing protein</fullName>
    </submittedName>
</protein>
<accession>A0A1I8H034</accession>
<name>A0A1I8H034_9PLAT</name>
<feature type="compositionally biased region" description="Polar residues" evidence="1">
    <location>
        <begin position="1"/>
        <end position="13"/>
    </location>
</feature>
<dbReference type="WBParaSite" id="maker-uti_cns_0003922-snap-gene-0.5-mRNA-1">
    <property type="protein sequence ID" value="maker-uti_cns_0003922-snap-gene-0.5-mRNA-1"/>
    <property type="gene ID" value="maker-uti_cns_0003922-snap-gene-0.5"/>
</dbReference>
<evidence type="ECO:0000256" key="1">
    <source>
        <dbReference type="SAM" id="MobiDB-lite"/>
    </source>
</evidence>
<feature type="region of interest" description="Disordered" evidence="1">
    <location>
        <begin position="161"/>
        <end position="182"/>
    </location>
</feature>
<feature type="compositionally biased region" description="Low complexity" evidence="1">
    <location>
        <begin position="14"/>
        <end position="31"/>
    </location>
</feature>
<feature type="region of interest" description="Disordered" evidence="1">
    <location>
        <begin position="1"/>
        <end position="39"/>
    </location>
</feature>
<sequence>VHDQNEQQLNKIRQQQAAVSESSSPSASPEEQLLKELNRQRKEVFSKQISDTPLKLHDEACRVAKDAASAAASVDKDSAEKKSSNNEEAFRVLTRILSVQERQNLPLYLTNLMTEIKSKSEEDITDSNKEYVAAAKADLCFWSLDGDFGCSLVNFIRTAEHQEQQSSGEDKTESKTSAGTEQVALTMAFRAKA</sequence>
<dbReference type="WBParaSite" id="maker-uti_cns_0048278-snap-gene-0.8-mRNA-1">
    <property type="protein sequence ID" value="maker-uti_cns_0048278-snap-gene-0.8-mRNA-1"/>
    <property type="gene ID" value="maker-uti_cns_0048278-snap-gene-0.8"/>
</dbReference>
<organism evidence="2 3">
    <name type="scientific">Macrostomum lignano</name>
    <dbReference type="NCBI Taxonomy" id="282301"/>
    <lineage>
        <taxon>Eukaryota</taxon>
        <taxon>Metazoa</taxon>
        <taxon>Spiralia</taxon>
        <taxon>Lophotrochozoa</taxon>
        <taxon>Platyhelminthes</taxon>
        <taxon>Rhabditophora</taxon>
        <taxon>Macrostomorpha</taxon>
        <taxon>Macrostomida</taxon>
        <taxon>Macrostomidae</taxon>
        <taxon>Macrostomum</taxon>
    </lineage>
</organism>
<evidence type="ECO:0000313" key="4">
    <source>
        <dbReference type="WBParaSite" id="maker-uti_cns_0048278-snap-gene-0.8-mRNA-1"/>
    </source>
</evidence>
<feature type="compositionally biased region" description="Basic and acidic residues" evidence="1">
    <location>
        <begin position="161"/>
        <end position="174"/>
    </location>
</feature>
<dbReference type="AlphaFoldDB" id="A0A1I8H034"/>
<reference evidence="3 4" key="1">
    <citation type="submission" date="2016-11" db="UniProtKB">
        <authorList>
            <consortium name="WormBaseParasite"/>
        </authorList>
    </citation>
    <scope>IDENTIFICATION</scope>
</reference>
<evidence type="ECO:0000313" key="2">
    <source>
        <dbReference type="Proteomes" id="UP000095280"/>
    </source>
</evidence>